<organism evidence="1">
    <name type="scientific">Finegoldia magna ATCC 53516</name>
    <dbReference type="NCBI Taxonomy" id="525282"/>
    <lineage>
        <taxon>Bacteria</taxon>
        <taxon>Bacillati</taxon>
        <taxon>Bacillota</taxon>
        <taxon>Tissierellia</taxon>
        <taxon>Tissierellales</taxon>
        <taxon>Peptoniphilaceae</taxon>
        <taxon>Finegoldia</taxon>
    </lineage>
</organism>
<evidence type="ECO:0000313" key="1">
    <source>
        <dbReference type="EMBL" id="EFH94155.1"/>
    </source>
</evidence>
<dbReference type="EMBL" id="ACHM02000001">
    <property type="protein sequence ID" value="EFH94155.1"/>
    <property type="molecule type" value="Genomic_DNA"/>
</dbReference>
<dbReference type="AlphaFoldDB" id="D6S7V1"/>
<comment type="caution">
    <text evidence="1">The sequence shown here is derived from an EMBL/GenBank/DDBJ whole genome shotgun (WGS) entry which is preliminary data.</text>
</comment>
<gene>
    <name evidence="1" type="ORF">HMPREF0391_10523</name>
</gene>
<name>D6S7V1_FINMA</name>
<accession>D6S7V1</accession>
<reference evidence="1" key="1">
    <citation type="submission" date="2010-05" db="EMBL/GenBank/DDBJ databases">
        <authorList>
            <person name="Muzny D."/>
            <person name="Qin X."/>
            <person name="Buhay C."/>
            <person name="Dugan-Rocha S."/>
            <person name="Ding Y."/>
            <person name="Chen G."/>
            <person name="Hawes A."/>
            <person name="Holder M."/>
            <person name="Jhangiani S."/>
            <person name="Johnson A."/>
            <person name="Khan Z."/>
            <person name="Li Z."/>
            <person name="Liu W."/>
            <person name="Liu X."/>
            <person name="Perez L."/>
            <person name="Shen H."/>
            <person name="Wang Q."/>
            <person name="Watt J."/>
            <person name="Xi L."/>
            <person name="Xin Y."/>
            <person name="Zhou J."/>
            <person name="Deng J."/>
            <person name="Jiang H."/>
            <person name="Liu Y."/>
            <person name="Qu J."/>
            <person name="Song X.-Z."/>
            <person name="Zhang L."/>
            <person name="Villasana D."/>
            <person name="Johnson A."/>
            <person name="Liu J."/>
            <person name="Liyanage D."/>
            <person name="Lorensuhewa L."/>
            <person name="Robinson T."/>
            <person name="Song A."/>
            <person name="Song B.-B."/>
            <person name="Dinh H."/>
            <person name="Thornton R."/>
            <person name="Coyle M."/>
            <person name="Francisco L."/>
            <person name="Jackson L."/>
            <person name="Javaid M."/>
            <person name="Korchina V."/>
            <person name="Kovar C."/>
            <person name="Mata R."/>
            <person name="Mathew T."/>
            <person name="Ngo R."/>
            <person name="Nguyen L."/>
            <person name="Nguyen N."/>
            <person name="Okwuonu G."/>
            <person name="Ongeri F."/>
            <person name="Pham C."/>
            <person name="Simmons D."/>
            <person name="Wilczek-Boney K."/>
            <person name="Hale W."/>
            <person name="Jakkamsetti A."/>
            <person name="Pham P."/>
            <person name="Ruth R."/>
            <person name="San Lucas F."/>
            <person name="Warren J."/>
            <person name="Zhang J."/>
            <person name="Zhao Z."/>
            <person name="Zhou C."/>
            <person name="Zhu D."/>
            <person name="Lee S."/>
            <person name="Bess C."/>
            <person name="Blankenburg K."/>
            <person name="Forbes L."/>
            <person name="Fu Q."/>
            <person name="Gubbala S."/>
            <person name="Hirani K."/>
            <person name="Jayaseelan J.C."/>
            <person name="Lara F."/>
            <person name="Munidasa M."/>
            <person name="Palculict T."/>
            <person name="Patil S."/>
            <person name="Pu L.-L."/>
            <person name="Saada N."/>
            <person name="Tang L."/>
            <person name="Weissenberger G."/>
            <person name="Zhu Y."/>
            <person name="Hemphill L."/>
            <person name="Shang Y."/>
            <person name="Youmans B."/>
            <person name="Ayvaz T."/>
            <person name="Ross M."/>
            <person name="Santibanez J."/>
            <person name="Aqrawi P."/>
            <person name="Gross S."/>
            <person name="Joshi V."/>
            <person name="Fowler G."/>
            <person name="Nazareth L."/>
            <person name="Reid J."/>
            <person name="Worley K."/>
            <person name="Petrosino J."/>
            <person name="Highlander S."/>
            <person name="Gibbs R."/>
        </authorList>
    </citation>
    <scope>NUCLEOTIDE SEQUENCE [LARGE SCALE GENOMIC DNA]</scope>
    <source>
        <strain evidence="1">ATCC 53516</strain>
    </source>
</reference>
<dbReference type="STRING" id="525282.HMPREF0391_10523"/>
<sequence length="193" mass="22401">MKDTMNKKYTHTNEFTELGPCLEYIYKNFGKDVFFSGRLSAYVKDLGPSIEESSVIRILEKENILNQIESICLIDVNERNILIDDIIYKLPIHLNKEAFRNTLEIIILSLDIDSRYNKNNIQENNNINTGKKKSNVIQSKDSIDKNLNSSDTSLKKSLSLIGDFIIDATKGMDSQTREEFIDKFFRQSRKEYK</sequence>
<dbReference type="Proteomes" id="UP000004063">
    <property type="component" value="Chromosome"/>
</dbReference>
<proteinExistence type="predicted"/>
<dbReference type="HOGENOM" id="CLU_1406923_0_0_9"/>
<protein>
    <submittedName>
        <fullName evidence="1">Uncharacterized protein</fullName>
    </submittedName>
</protein>